<dbReference type="RefSeq" id="WP_141963023.1">
    <property type="nucleotide sequence ID" value="NZ_VFOZ01000002.1"/>
</dbReference>
<evidence type="ECO:0000256" key="2">
    <source>
        <dbReference type="SAM" id="Phobius"/>
    </source>
</evidence>
<gene>
    <name evidence="3" type="ORF">FB559_8356</name>
</gene>
<evidence type="ECO:0000313" key="4">
    <source>
        <dbReference type="Proteomes" id="UP000316096"/>
    </source>
</evidence>
<protein>
    <submittedName>
        <fullName evidence="3">Uncharacterized protein</fullName>
    </submittedName>
</protein>
<keyword evidence="2" id="KW-1133">Transmembrane helix</keyword>
<feature type="compositionally biased region" description="Pro residues" evidence="1">
    <location>
        <begin position="53"/>
        <end position="73"/>
    </location>
</feature>
<reference evidence="3 4" key="1">
    <citation type="submission" date="2019-06" db="EMBL/GenBank/DDBJ databases">
        <title>Sequencing the genomes of 1000 actinobacteria strains.</title>
        <authorList>
            <person name="Klenk H.-P."/>
        </authorList>
    </citation>
    <scope>NUCLEOTIDE SEQUENCE [LARGE SCALE GENOMIC DNA]</scope>
    <source>
        <strain evidence="3 4">DSM 102200</strain>
    </source>
</reference>
<sequence>MSYPYPPMGPGQPPPGGQPGGWGAPPPQGGYGMPQQPGGYPPPPVQGWQGPEMLPPGPPMGPPMGPPPMPPPKKSSGGLIAIVVAIAFVVVAGALGGAYFLAASGSDDDASPTASPSAAGSSPAANPPAAAAMPNKPASYNSMKSWSLWDSLNTAAQDSKPLTLEEVFADSEAKAYKDTSDNTVFNLQGTGRLDTVCGSTVSGPALQTALQGYGCTQVVRAAYVSADQKWVGHIAIFNLKDVTSANAFLDDLDPKSGKGFFVPLTGASPVDKFGKTAQTGAQSGAYGHFVVVGWAGRVDGAPGSNYGIDTISPSSSVQQAAKQFLFHRN</sequence>
<organism evidence="3 4">
    <name type="scientific">Actinoallomurus bryophytorum</name>
    <dbReference type="NCBI Taxonomy" id="1490222"/>
    <lineage>
        <taxon>Bacteria</taxon>
        <taxon>Bacillati</taxon>
        <taxon>Actinomycetota</taxon>
        <taxon>Actinomycetes</taxon>
        <taxon>Streptosporangiales</taxon>
        <taxon>Thermomonosporaceae</taxon>
        <taxon>Actinoallomurus</taxon>
    </lineage>
</organism>
<dbReference type="EMBL" id="VFOZ01000002">
    <property type="protein sequence ID" value="TQL91033.1"/>
    <property type="molecule type" value="Genomic_DNA"/>
</dbReference>
<keyword evidence="2" id="KW-0472">Membrane</keyword>
<comment type="caution">
    <text evidence="3">The sequence shown here is derived from an EMBL/GenBank/DDBJ whole genome shotgun (WGS) entry which is preliminary data.</text>
</comment>
<keyword evidence="2" id="KW-0812">Transmembrane</keyword>
<feature type="compositionally biased region" description="Pro residues" evidence="1">
    <location>
        <begin position="1"/>
        <end position="17"/>
    </location>
</feature>
<dbReference type="AlphaFoldDB" id="A0A543C1S9"/>
<dbReference type="Proteomes" id="UP000316096">
    <property type="component" value="Unassembled WGS sequence"/>
</dbReference>
<keyword evidence="4" id="KW-1185">Reference proteome</keyword>
<evidence type="ECO:0000256" key="1">
    <source>
        <dbReference type="SAM" id="MobiDB-lite"/>
    </source>
</evidence>
<feature type="region of interest" description="Disordered" evidence="1">
    <location>
        <begin position="1"/>
        <end position="73"/>
    </location>
</feature>
<name>A0A543C1S9_9ACTN</name>
<dbReference type="OrthoDB" id="3421991at2"/>
<accession>A0A543C1S9</accession>
<evidence type="ECO:0000313" key="3">
    <source>
        <dbReference type="EMBL" id="TQL91033.1"/>
    </source>
</evidence>
<proteinExistence type="predicted"/>
<feature type="transmembrane region" description="Helical" evidence="2">
    <location>
        <begin position="79"/>
        <end position="102"/>
    </location>
</feature>
<feature type="region of interest" description="Disordered" evidence="1">
    <location>
        <begin position="105"/>
        <end position="136"/>
    </location>
</feature>